<evidence type="ECO:0000256" key="1">
    <source>
        <dbReference type="ARBA" id="ARBA00022737"/>
    </source>
</evidence>
<dbReference type="NCBIfam" id="TIGR04247">
    <property type="entry name" value="NosD_copper_fam"/>
    <property type="match status" value="1"/>
</dbReference>
<dbReference type="PANTHER" id="PTHR22990">
    <property type="entry name" value="F-BOX ONLY PROTEIN"/>
    <property type="match status" value="1"/>
</dbReference>
<dbReference type="SUPFAM" id="SSF51126">
    <property type="entry name" value="Pectin lyase-like"/>
    <property type="match status" value="1"/>
</dbReference>
<dbReference type="InterPro" id="IPR006626">
    <property type="entry name" value="PbH1"/>
</dbReference>
<organism evidence="4 5">
    <name type="scientific">Paramesorhizobium deserti</name>
    <dbReference type="NCBI Taxonomy" id="1494590"/>
    <lineage>
        <taxon>Bacteria</taxon>
        <taxon>Pseudomonadati</taxon>
        <taxon>Pseudomonadota</taxon>
        <taxon>Alphaproteobacteria</taxon>
        <taxon>Hyphomicrobiales</taxon>
        <taxon>Phyllobacteriaceae</taxon>
        <taxon>Paramesorhizobium</taxon>
    </lineage>
</organism>
<accession>A0A135HTE9</accession>
<sequence>MAAAFLAAAMALPAFAARIEVPASAEPLQAVIDRAAEDDVVVLLRGNHQGPVEIGKKLTLDGEPGARILGSGAGSVVVVKAENVIVRNLEISGSGRDLEAMDAGVFVTKTAHGSMVENNDIVGNLYGVYLHGARDAVARGNRITGIREGRSNEAGNGISVWNALGAKVIGNDIRFGRDGIYVVSSRHNLFEGNRFRDLRFAIHYMYTNDSEIRDNRSESNAVGFAIMYSNRLTIAGNSSRGDRDHGLLLNYANGSEISGNVVIGRLQSAERWKNAGRLAGAHAPAAADQDAGPAQPAGGMRLGPQKCVFMYNANKNRFHGNRFEGCEIGIHFTAGSEGNAIFGNAFIANQTQVKYVGTRNLDWSSDGRGNFWSDNPAFDLDGDGLADNPYRPNDLVDKVLWTAPRAKILLTSPATQVIRWAQAQFPAVLPGGVVDSHPLMSSPVPAMEVSQ</sequence>
<reference evidence="4 5" key="1">
    <citation type="submission" date="2015-11" db="EMBL/GenBank/DDBJ databases">
        <title>Draft genome sequence of Paramesorhizobium deserti A-3-E, a strain highly resistant to diverse beta-lactam antibiotics.</title>
        <authorList>
            <person name="Lv R."/>
            <person name="Yang X."/>
            <person name="Fang N."/>
            <person name="Guo J."/>
            <person name="Luo X."/>
            <person name="Peng F."/>
            <person name="Yang R."/>
            <person name="Cui Y."/>
            <person name="Fang C."/>
            <person name="Song Y."/>
        </authorList>
    </citation>
    <scope>NUCLEOTIDE SEQUENCE [LARGE SCALE GENOMIC DNA]</scope>
    <source>
        <strain evidence="4 5">A-3-E</strain>
    </source>
</reference>
<dbReference type="InterPro" id="IPR051550">
    <property type="entry name" value="SCF-Subunits/Alg-Epimerases"/>
</dbReference>
<dbReference type="InterPro" id="IPR026464">
    <property type="entry name" value="NosD_copper_fam"/>
</dbReference>
<keyword evidence="5" id="KW-1185">Reference proteome</keyword>
<dbReference type="InterPro" id="IPR007742">
    <property type="entry name" value="NosD_dom"/>
</dbReference>
<dbReference type="STRING" id="1494590.ATN84_14355"/>
<gene>
    <name evidence="4" type="ORF">ATN84_14355</name>
</gene>
<keyword evidence="2" id="KW-0732">Signal</keyword>
<name>A0A135HTE9_9HYPH</name>
<comment type="caution">
    <text evidence="4">The sequence shown here is derived from an EMBL/GenBank/DDBJ whole genome shotgun (WGS) entry which is preliminary data.</text>
</comment>
<dbReference type="AlphaFoldDB" id="A0A135HTE9"/>
<evidence type="ECO:0000313" key="5">
    <source>
        <dbReference type="Proteomes" id="UP000070107"/>
    </source>
</evidence>
<dbReference type="InterPro" id="IPR011050">
    <property type="entry name" value="Pectin_lyase_fold/virulence"/>
</dbReference>
<feature type="chain" id="PRO_5007465292" evidence="2">
    <location>
        <begin position="17"/>
        <end position="451"/>
    </location>
</feature>
<evidence type="ECO:0000313" key="4">
    <source>
        <dbReference type="EMBL" id="KXF76452.1"/>
    </source>
</evidence>
<dbReference type="SMART" id="SM00710">
    <property type="entry name" value="PbH1"/>
    <property type="match status" value="8"/>
</dbReference>
<proteinExistence type="predicted"/>
<dbReference type="Gene3D" id="2.160.20.10">
    <property type="entry name" value="Single-stranded right-handed beta-helix, Pectin lyase-like"/>
    <property type="match status" value="1"/>
</dbReference>
<keyword evidence="1" id="KW-0677">Repeat</keyword>
<evidence type="ECO:0000256" key="2">
    <source>
        <dbReference type="SAM" id="SignalP"/>
    </source>
</evidence>
<feature type="signal peptide" evidence="2">
    <location>
        <begin position="1"/>
        <end position="16"/>
    </location>
</feature>
<dbReference type="OrthoDB" id="9767990at2"/>
<dbReference type="EMBL" id="LNTU01000034">
    <property type="protein sequence ID" value="KXF76452.1"/>
    <property type="molecule type" value="Genomic_DNA"/>
</dbReference>
<feature type="domain" description="Carbohydrate-binding/sugar hydrolysis" evidence="3">
    <location>
        <begin position="35"/>
        <end position="183"/>
    </location>
</feature>
<dbReference type="InterPro" id="IPR012334">
    <property type="entry name" value="Pectin_lyas_fold"/>
</dbReference>
<dbReference type="Proteomes" id="UP000070107">
    <property type="component" value="Unassembled WGS sequence"/>
</dbReference>
<dbReference type="InterPro" id="IPR006633">
    <property type="entry name" value="Carb-bd_sugar_hydrolysis-dom"/>
</dbReference>
<dbReference type="PANTHER" id="PTHR22990:SF15">
    <property type="entry name" value="F-BOX ONLY PROTEIN 10"/>
    <property type="match status" value="1"/>
</dbReference>
<feature type="domain" description="Carbohydrate-binding/sugar hydrolysis" evidence="3">
    <location>
        <begin position="189"/>
        <end position="388"/>
    </location>
</feature>
<dbReference type="Pfam" id="PF05048">
    <property type="entry name" value="NosD"/>
    <property type="match status" value="1"/>
</dbReference>
<protein>
    <submittedName>
        <fullName evidence="4">Carbohydrate-binding protein</fullName>
    </submittedName>
</protein>
<evidence type="ECO:0000259" key="3">
    <source>
        <dbReference type="SMART" id="SM00722"/>
    </source>
</evidence>
<dbReference type="SMART" id="SM00722">
    <property type="entry name" value="CASH"/>
    <property type="match status" value="2"/>
</dbReference>